<feature type="transmembrane region" description="Helical" evidence="1">
    <location>
        <begin position="194"/>
        <end position="215"/>
    </location>
</feature>
<proteinExistence type="predicted"/>
<evidence type="ECO:0000313" key="3">
    <source>
        <dbReference type="Proteomes" id="UP001064632"/>
    </source>
</evidence>
<evidence type="ECO:0000256" key="1">
    <source>
        <dbReference type="SAM" id="Phobius"/>
    </source>
</evidence>
<dbReference type="InterPro" id="IPR010374">
    <property type="entry name" value="DUF969"/>
</dbReference>
<name>A0ABY6BI66_9GAMM</name>
<feature type="transmembrane region" description="Helical" evidence="1">
    <location>
        <begin position="6"/>
        <end position="34"/>
    </location>
</feature>
<feature type="transmembrane region" description="Helical" evidence="1">
    <location>
        <begin position="160"/>
        <end position="182"/>
    </location>
</feature>
<dbReference type="Proteomes" id="UP001064632">
    <property type="component" value="Chromosome"/>
</dbReference>
<reference evidence="2" key="1">
    <citation type="submission" date="2022-09" db="EMBL/GenBank/DDBJ databases">
        <title>Tahibacter sp. nov., isolated from a fresh water.</title>
        <authorList>
            <person name="Baek J.H."/>
            <person name="Lee J.K."/>
            <person name="Kim J.M."/>
            <person name="Jeon C.O."/>
        </authorList>
    </citation>
    <scope>NUCLEOTIDE SEQUENCE</scope>
    <source>
        <strain evidence="2">W38</strain>
    </source>
</reference>
<dbReference type="RefSeq" id="WP_261696508.1">
    <property type="nucleotide sequence ID" value="NZ_CP104694.1"/>
</dbReference>
<protein>
    <submittedName>
        <fullName evidence="2">DUF969 domain-containing protein</fullName>
    </submittedName>
</protein>
<keyword evidence="3" id="KW-1185">Reference proteome</keyword>
<sequence length="234" mass="25127">MDLNYWPLLGVAVVVAGFALRLNPMIVVVSAGLTSGFAAGKSLPDLLALIGDAFVTTRSPMVIALTLPVIGLLEHAGLREHAQTWIARLQGMTLTRLLVTYLGIRQVSSMVGLQSACGHAQTVRPLIAPMAEAAAEKAHAPLSDEERDATRAMCSATDNIGMFFGEDVFIAIGAVLIIQSFFASHGLPMEPLVIALWAIPTAIAAFIIHAIRLHFFQRRLQKARAVTGNTHVQR</sequence>
<accession>A0ABY6BI66</accession>
<gene>
    <name evidence="2" type="ORF">N4264_07895</name>
</gene>
<keyword evidence="1" id="KW-0472">Membrane</keyword>
<evidence type="ECO:0000313" key="2">
    <source>
        <dbReference type="EMBL" id="UXI69554.1"/>
    </source>
</evidence>
<keyword evidence="1" id="KW-0812">Transmembrane</keyword>
<dbReference type="EMBL" id="CP104694">
    <property type="protein sequence ID" value="UXI69554.1"/>
    <property type="molecule type" value="Genomic_DNA"/>
</dbReference>
<organism evidence="2 3">
    <name type="scientific">Tahibacter amnicola</name>
    <dbReference type="NCBI Taxonomy" id="2976241"/>
    <lineage>
        <taxon>Bacteria</taxon>
        <taxon>Pseudomonadati</taxon>
        <taxon>Pseudomonadota</taxon>
        <taxon>Gammaproteobacteria</taxon>
        <taxon>Lysobacterales</taxon>
        <taxon>Rhodanobacteraceae</taxon>
        <taxon>Tahibacter</taxon>
    </lineage>
</organism>
<dbReference type="Pfam" id="PF06149">
    <property type="entry name" value="DUF969"/>
    <property type="match status" value="1"/>
</dbReference>
<keyword evidence="1" id="KW-1133">Transmembrane helix</keyword>